<feature type="compositionally biased region" description="Low complexity" evidence="8">
    <location>
        <begin position="1413"/>
        <end position="1422"/>
    </location>
</feature>
<dbReference type="EMBL" id="JANBOH010000115">
    <property type="protein sequence ID" value="KAJ1645266.1"/>
    <property type="molecule type" value="Genomic_DNA"/>
</dbReference>
<keyword evidence="11" id="KW-1185">Reference proteome</keyword>
<dbReference type="PANTHER" id="PTHR24171:SF8">
    <property type="entry name" value="BRCA1-ASSOCIATED RING DOMAIN PROTEIN 1"/>
    <property type="match status" value="1"/>
</dbReference>
<dbReference type="Gene3D" id="3.30.40.10">
    <property type="entry name" value="Zinc/RING finger domain, C3HC4 (zinc finger)"/>
    <property type="match status" value="1"/>
</dbReference>
<feature type="region of interest" description="Disordered" evidence="8">
    <location>
        <begin position="1531"/>
        <end position="1709"/>
    </location>
</feature>
<feature type="region of interest" description="Disordered" evidence="8">
    <location>
        <begin position="665"/>
        <end position="693"/>
    </location>
</feature>
<dbReference type="PANTHER" id="PTHR24171">
    <property type="entry name" value="ANKYRIN REPEAT DOMAIN-CONTAINING PROTEIN 39-RELATED"/>
    <property type="match status" value="1"/>
</dbReference>
<feature type="compositionally biased region" description="Polar residues" evidence="8">
    <location>
        <begin position="665"/>
        <end position="678"/>
    </location>
</feature>
<evidence type="ECO:0000256" key="6">
    <source>
        <dbReference type="PROSITE-ProRule" id="PRU00023"/>
    </source>
</evidence>
<evidence type="ECO:0000256" key="4">
    <source>
        <dbReference type="ARBA" id="ARBA00022833"/>
    </source>
</evidence>
<dbReference type="InterPro" id="IPR002110">
    <property type="entry name" value="Ankyrin_rpt"/>
</dbReference>
<keyword evidence="1" id="KW-0479">Metal-binding</keyword>
<keyword evidence="5 6" id="KW-0040">ANK repeat</keyword>
<dbReference type="SUPFAM" id="SSF48403">
    <property type="entry name" value="Ankyrin repeat"/>
    <property type="match status" value="1"/>
</dbReference>
<dbReference type="Pfam" id="PF12796">
    <property type="entry name" value="Ank_2"/>
    <property type="match status" value="2"/>
</dbReference>
<dbReference type="InterPro" id="IPR001841">
    <property type="entry name" value="Znf_RING"/>
</dbReference>
<feature type="compositionally biased region" description="Basic residues" evidence="8">
    <location>
        <begin position="1651"/>
        <end position="1662"/>
    </location>
</feature>
<feature type="compositionally biased region" description="Basic residues" evidence="8">
    <location>
        <begin position="984"/>
        <end position="1001"/>
    </location>
</feature>
<feature type="region of interest" description="Disordered" evidence="8">
    <location>
        <begin position="538"/>
        <end position="645"/>
    </location>
</feature>
<evidence type="ECO:0000313" key="10">
    <source>
        <dbReference type="EMBL" id="KAJ1645266.1"/>
    </source>
</evidence>
<feature type="repeat" description="ANK" evidence="6">
    <location>
        <begin position="1235"/>
        <end position="1267"/>
    </location>
</feature>
<evidence type="ECO:0000313" key="11">
    <source>
        <dbReference type="Proteomes" id="UP001145021"/>
    </source>
</evidence>
<feature type="compositionally biased region" description="Low complexity" evidence="8">
    <location>
        <begin position="1002"/>
        <end position="1017"/>
    </location>
</feature>
<feature type="compositionally biased region" description="Basic and acidic residues" evidence="8">
    <location>
        <begin position="1552"/>
        <end position="1562"/>
    </location>
</feature>
<feature type="compositionally biased region" description="Polar residues" evidence="8">
    <location>
        <begin position="1605"/>
        <end position="1617"/>
    </location>
</feature>
<keyword evidence="4" id="KW-0862">Zinc</keyword>
<feature type="region of interest" description="Disordered" evidence="8">
    <location>
        <begin position="911"/>
        <end position="1062"/>
    </location>
</feature>
<feature type="compositionally biased region" description="Low complexity" evidence="8">
    <location>
        <begin position="588"/>
        <end position="604"/>
    </location>
</feature>
<dbReference type="Proteomes" id="UP001145021">
    <property type="component" value="Unassembled WGS sequence"/>
</dbReference>
<feature type="compositionally biased region" description="Basic and acidic residues" evidence="8">
    <location>
        <begin position="1859"/>
        <end position="1872"/>
    </location>
</feature>
<dbReference type="Gene3D" id="1.25.40.20">
    <property type="entry name" value="Ankyrin repeat-containing domain"/>
    <property type="match status" value="3"/>
</dbReference>
<dbReference type="InterPro" id="IPR017907">
    <property type="entry name" value="Znf_RING_CS"/>
</dbReference>
<feature type="compositionally biased region" description="Polar residues" evidence="8">
    <location>
        <begin position="1434"/>
        <end position="1444"/>
    </location>
</feature>
<feature type="compositionally biased region" description="Basic and acidic residues" evidence="8">
    <location>
        <begin position="1589"/>
        <end position="1599"/>
    </location>
</feature>
<proteinExistence type="predicted"/>
<dbReference type="SMART" id="SM00248">
    <property type="entry name" value="ANK"/>
    <property type="match status" value="6"/>
</dbReference>
<feature type="repeat" description="ANK" evidence="6">
    <location>
        <begin position="1169"/>
        <end position="1201"/>
    </location>
</feature>
<dbReference type="InterPro" id="IPR013083">
    <property type="entry name" value="Znf_RING/FYVE/PHD"/>
</dbReference>
<dbReference type="SUPFAM" id="SSF57850">
    <property type="entry name" value="RING/U-box"/>
    <property type="match status" value="1"/>
</dbReference>
<feature type="compositionally biased region" description="Acidic residues" evidence="8">
    <location>
        <begin position="944"/>
        <end position="962"/>
    </location>
</feature>
<dbReference type="PROSITE" id="PS50297">
    <property type="entry name" value="ANK_REP_REGION"/>
    <property type="match status" value="5"/>
</dbReference>
<evidence type="ECO:0000256" key="2">
    <source>
        <dbReference type="ARBA" id="ARBA00022737"/>
    </source>
</evidence>
<feature type="compositionally biased region" description="Acidic residues" evidence="8">
    <location>
        <begin position="970"/>
        <end position="979"/>
    </location>
</feature>
<dbReference type="Pfam" id="PF00023">
    <property type="entry name" value="Ank"/>
    <property type="match status" value="1"/>
</dbReference>
<keyword evidence="3 7" id="KW-0863">Zinc-finger</keyword>
<feature type="repeat" description="ANK" evidence="6">
    <location>
        <begin position="1268"/>
        <end position="1300"/>
    </location>
</feature>
<comment type="caution">
    <text evidence="10">The sequence shown here is derived from an EMBL/GenBank/DDBJ whole genome shotgun (WGS) entry which is preliminary data.</text>
</comment>
<feature type="compositionally biased region" description="Polar residues" evidence="8">
    <location>
        <begin position="1018"/>
        <end position="1035"/>
    </location>
</feature>
<accession>A0A9W7XLE8</accession>
<feature type="compositionally biased region" description="Polar residues" evidence="8">
    <location>
        <begin position="1794"/>
        <end position="1807"/>
    </location>
</feature>
<evidence type="ECO:0000256" key="1">
    <source>
        <dbReference type="ARBA" id="ARBA00022723"/>
    </source>
</evidence>
<feature type="region of interest" description="Disordered" evidence="8">
    <location>
        <begin position="726"/>
        <end position="760"/>
    </location>
</feature>
<feature type="region of interest" description="Disordered" evidence="8">
    <location>
        <begin position="1399"/>
        <end position="1422"/>
    </location>
</feature>
<feature type="repeat" description="ANK" evidence="6">
    <location>
        <begin position="1301"/>
        <end position="1333"/>
    </location>
</feature>
<dbReference type="PROSITE" id="PS50088">
    <property type="entry name" value="ANK_REPEAT"/>
    <property type="match status" value="5"/>
</dbReference>
<dbReference type="PROSITE" id="PS00518">
    <property type="entry name" value="ZF_RING_1"/>
    <property type="match status" value="1"/>
</dbReference>
<feature type="region of interest" description="Disordered" evidence="8">
    <location>
        <begin position="1769"/>
        <end position="1807"/>
    </location>
</feature>
<evidence type="ECO:0000256" key="7">
    <source>
        <dbReference type="PROSITE-ProRule" id="PRU00175"/>
    </source>
</evidence>
<feature type="compositionally biased region" description="Basic and acidic residues" evidence="8">
    <location>
        <begin position="1671"/>
        <end position="1686"/>
    </location>
</feature>
<feature type="compositionally biased region" description="Polar residues" evidence="8">
    <location>
        <begin position="1698"/>
        <end position="1709"/>
    </location>
</feature>
<evidence type="ECO:0000256" key="8">
    <source>
        <dbReference type="SAM" id="MobiDB-lite"/>
    </source>
</evidence>
<feature type="compositionally biased region" description="Low complexity" evidence="8">
    <location>
        <begin position="613"/>
        <end position="628"/>
    </location>
</feature>
<feature type="region of interest" description="Disordered" evidence="8">
    <location>
        <begin position="802"/>
        <end position="852"/>
    </location>
</feature>
<evidence type="ECO:0000256" key="3">
    <source>
        <dbReference type="ARBA" id="ARBA00022771"/>
    </source>
</evidence>
<feature type="compositionally biased region" description="Polar residues" evidence="8">
    <location>
        <begin position="1573"/>
        <end position="1588"/>
    </location>
</feature>
<feature type="compositionally biased region" description="Basic residues" evidence="8">
    <location>
        <begin position="1042"/>
        <end position="1053"/>
    </location>
</feature>
<organism evidence="10 11">
    <name type="scientific">Coemansia asiatica</name>
    <dbReference type="NCBI Taxonomy" id="1052880"/>
    <lineage>
        <taxon>Eukaryota</taxon>
        <taxon>Fungi</taxon>
        <taxon>Fungi incertae sedis</taxon>
        <taxon>Zoopagomycota</taxon>
        <taxon>Kickxellomycotina</taxon>
        <taxon>Kickxellomycetes</taxon>
        <taxon>Kickxellales</taxon>
        <taxon>Kickxellaceae</taxon>
        <taxon>Coemansia</taxon>
    </lineage>
</organism>
<feature type="repeat" description="ANK" evidence="6">
    <location>
        <begin position="1097"/>
        <end position="1119"/>
    </location>
</feature>
<feature type="compositionally biased region" description="Polar residues" evidence="8">
    <location>
        <begin position="566"/>
        <end position="587"/>
    </location>
</feature>
<feature type="compositionally biased region" description="Low complexity" evidence="8">
    <location>
        <begin position="829"/>
        <end position="851"/>
    </location>
</feature>
<evidence type="ECO:0000259" key="9">
    <source>
        <dbReference type="PROSITE" id="PS50089"/>
    </source>
</evidence>
<feature type="region of interest" description="Disordered" evidence="8">
    <location>
        <begin position="1858"/>
        <end position="1889"/>
    </location>
</feature>
<evidence type="ECO:0000256" key="5">
    <source>
        <dbReference type="ARBA" id="ARBA00023043"/>
    </source>
</evidence>
<keyword evidence="2" id="KW-0677">Repeat</keyword>
<dbReference type="Pfam" id="PF13923">
    <property type="entry name" value="zf-C3HC4_2"/>
    <property type="match status" value="1"/>
</dbReference>
<dbReference type="GO" id="GO:0085020">
    <property type="term" value="P:protein K6-linked ubiquitination"/>
    <property type="evidence" value="ECO:0007669"/>
    <property type="project" value="TreeGrafter"/>
</dbReference>
<feature type="compositionally biased region" description="Acidic residues" evidence="8">
    <location>
        <begin position="1873"/>
        <end position="1887"/>
    </location>
</feature>
<dbReference type="GO" id="GO:0008270">
    <property type="term" value="F:zinc ion binding"/>
    <property type="evidence" value="ECO:0007669"/>
    <property type="project" value="UniProtKB-KW"/>
</dbReference>
<feature type="region of interest" description="Disordered" evidence="8">
    <location>
        <begin position="1434"/>
        <end position="1490"/>
    </location>
</feature>
<protein>
    <recommendedName>
        <fullName evidence="9">RING-type domain-containing protein</fullName>
    </recommendedName>
</protein>
<feature type="compositionally biased region" description="Low complexity" evidence="8">
    <location>
        <begin position="917"/>
        <end position="932"/>
    </location>
</feature>
<dbReference type="GO" id="GO:0004842">
    <property type="term" value="F:ubiquitin-protein transferase activity"/>
    <property type="evidence" value="ECO:0007669"/>
    <property type="project" value="TreeGrafter"/>
</dbReference>
<dbReference type="PROSITE" id="PS50089">
    <property type="entry name" value="ZF_RING_2"/>
    <property type="match status" value="1"/>
</dbReference>
<dbReference type="SMART" id="SM00184">
    <property type="entry name" value="RING"/>
    <property type="match status" value="1"/>
</dbReference>
<dbReference type="InterPro" id="IPR036770">
    <property type="entry name" value="Ankyrin_rpt-contain_sf"/>
</dbReference>
<feature type="domain" description="RING-type" evidence="9">
    <location>
        <begin position="154"/>
        <end position="192"/>
    </location>
</feature>
<name>A0A9W7XLE8_9FUNG</name>
<sequence length="2071" mass="225776">MPASTRLSLGQPTFLISAENALIVEDLVSDVLACNNGCCNGSRTAGSAEPRYNANVPVAGALVEGRLEHQDDIDSDISELTQGHVAASEEEGSHETPIYVALKLDDYRSMISRAKKMRDIKEQNSAMRAEMLVRREDMERSEKLAGQLSETLQCTICIETFSAPHTLSCGHTFCKECLVQWLAVSKMCPTCRAPVTQRPSVSYTIQEMVSCINADTVEGQSSTSASTTVTTAATRDGNSTQVDPWTCIFDSPHNDQAQQLQQEDESLFDTGSRCIVCDQYTIRNERCLNCIQNLRVERAEFAERLQSIWNHLDPSEAPNLRRGTDTSLGLDDLFSGLSIAGEDESLGNDLPFTSSVGSDASAATDRLSHTSRYSASIVSSARQSLVSRPASPVEPNFALNEIFDMVPQPRIPAYRLATQPTSRANADADAAQSSIQHDATNLRRQVRSSLSSSSRIPFARSVFTSGASSEETGAILRHPAHQGFNGNAASGSNVSASIRNPIRIRAIMGQEQNHSRGAASSSDSATLPERHMHFADRSRNSGRLHSGSSLQLVAPAPRVVVSSSSDTRGSDQGISRACRNSNSSVIANGSRSNNTNTNRSNGNGYTSRLFTRSGNNSNNSSGSSSGNSRLDRQRTSDPTTSEPDRLQRYLQLMNSLRTHEDFLATSSELSSEQAASGSRDTDQLSSVSSRSSRATAAEAFGLRAARRLASSQLALSEHTAANSYASFDQDNDDYDYHAGDMGADESMDRDSEVETVLADEEWLDTSRENVYRRRSRRPNPASSARQLIEEFDEEELFSTSGSLSSLHEFSDNDDSSSSSNDDDGVDARSNGADSNNSAHSSASSVNGRSHNGSIIRNGASGLYKDNLGINAGGHAVDATVSSSAAHTESEIDVDGDDGRGFRTLAAALKKEKKKKAAGSAAVGSSPYSSPSAWQSHRVRKVIADDDDEDKDDHEDDNGDGYDDEGKSDNENDDDADTEDIPGIKQRRKKSRLERGIMRRHSSGMSARHSSSSSNSRAIEQQQGTRSAIDKSSSINDLAGIEHRRRHSEKRRKPRYEDPDYADSSGCPQLVYFASKGDSGSCRKLLLRGATIDSTDSHGWTALHQACRHKHIDVLELLLNPPTRARLHFDADVDAETSSDRSNASDPADSRLVRQLRSPFPNVNKPTLQSRLTPLHQAVISDDIQIVRLLLDNGAITSLVNSRQLTPLDTCSNERIARLLTDRAKMQRTILSRDKAGQTKLHRACNSGDLELVNDLINQGADINMKDNAGWTPLHEAALEGHNSVVVALLRHGADFAAKGFGGDTPLHDACANGHYDVVRSLLTVGADPHLKNSKGVTPEGMAREEDQEEVAQLIEQYCRDGLKELLSSNLLSKTAASMQTKADDNNNSKGKERWSAILARQSSIKPESTLKPESSGVGRSVSSESVGLAESDFVSSDHSAFRSKQSTRKGKAAVIAGSALKERRSNSSQSQRQRPDSPVGSSAAMSSQKRELVALRRLREEAEKPLVNYYFSSNSSKLSRDERKLQKLMGTFERLERQRKPKERLHPMSPEKTNDDSVEHIEPSVIVHDADGQENTRSPNFSADNGNNRADRSASEGDRLGSALQPGSISPSRQRGSVSKKRLINEDEDKDDEGNKDSKEAIDSVHLMKQGSRKAGSKRAKHFANNIGGRVIEEDAKDASGRRSEAPSEGAGSKRKSLSSMDSANAEEISSTFVRSLTPTVEIKSEYPVLAYAPSGSRSQRPHQEDQGNEGIAAARRFTSVKAGSAAIRSQSSSSLKENRPSKHRLAGGLTIDETLSSAGSGSKVTRSLTPASIAAQAIRYLPLYTIQLRCDPPTSKLDYFVVDLQIRLLLGMSVETPSETKARDANDKDNAENGDDDDDNDNDDEKSDINPLFEAYPHLCRQRITEVQKEHLWKPLAGMFVSNMQFIHGAASSSPHDDALSCAGHNNDADKDLVDQFTLHEKKRFVALSLYFVKLDEVVELIRKDYPQISQQLITITLDLSGIGLAGISLLPSSKKHLSRPIVKAIEKNDAQNTQPVWNGPRKMVPLRYALKLHYRESLAYESSHTDKNA</sequence>
<dbReference type="PRINTS" id="PR01415">
    <property type="entry name" value="ANKYRIN"/>
</dbReference>
<reference evidence="10" key="1">
    <citation type="submission" date="2022-07" db="EMBL/GenBank/DDBJ databases">
        <title>Phylogenomic reconstructions and comparative analyses of Kickxellomycotina fungi.</title>
        <authorList>
            <person name="Reynolds N.K."/>
            <person name="Stajich J.E."/>
            <person name="Barry K."/>
            <person name="Grigoriev I.V."/>
            <person name="Crous P."/>
            <person name="Smith M.E."/>
        </authorList>
    </citation>
    <scope>NUCLEOTIDE SEQUENCE</scope>
    <source>
        <strain evidence="10">NBRC 105413</strain>
    </source>
</reference>
<feature type="compositionally biased region" description="Basic and acidic residues" evidence="8">
    <location>
        <begin position="1633"/>
        <end position="1643"/>
    </location>
</feature>
<gene>
    <name evidence="10" type="ORF">LPJ64_003136</name>
</gene>
<feature type="compositionally biased region" description="Polar residues" evidence="8">
    <location>
        <begin position="541"/>
        <end position="551"/>
    </location>
</feature>